<organism evidence="5 6">
    <name type="scientific">Hyphopichia burtonii NRRL Y-1933</name>
    <dbReference type="NCBI Taxonomy" id="984485"/>
    <lineage>
        <taxon>Eukaryota</taxon>
        <taxon>Fungi</taxon>
        <taxon>Dikarya</taxon>
        <taxon>Ascomycota</taxon>
        <taxon>Saccharomycotina</taxon>
        <taxon>Pichiomycetes</taxon>
        <taxon>Debaryomycetaceae</taxon>
        <taxon>Hyphopichia</taxon>
    </lineage>
</organism>
<evidence type="ECO:0000256" key="2">
    <source>
        <dbReference type="ARBA" id="ARBA00022980"/>
    </source>
</evidence>
<comment type="similarity">
    <text evidence="1">Belongs to the bacterial ribosomal protein bL9 family.</text>
</comment>
<dbReference type="InterPro" id="IPR000244">
    <property type="entry name" value="Ribosomal_bL9"/>
</dbReference>
<keyword evidence="6" id="KW-1185">Reference proteome</keyword>
<feature type="domain" description="Ribosomal protein L9" evidence="4">
    <location>
        <begin position="33"/>
        <end position="73"/>
    </location>
</feature>
<name>A0A1E4RI44_9ASCO</name>
<dbReference type="Gene3D" id="3.40.5.10">
    <property type="entry name" value="Ribosomal protein L9, N-terminal domain"/>
    <property type="match status" value="1"/>
</dbReference>
<dbReference type="InterPro" id="IPR009027">
    <property type="entry name" value="Ribosomal_bL9/RNase_H1_N"/>
</dbReference>
<evidence type="ECO:0000259" key="4">
    <source>
        <dbReference type="Pfam" id="PF01281"/>
    </source>
</evidence>
<reference evidence="6" key="1">
    <citation type="submission" date="2016-05" db="EMBL/GenBank/DDBJ databases">
        <title>Comparative genomics of biotechnologically important yeasts.</title>
        <authorList>
            <consortium name="DOE Joint Genome Institute"/>
            <person name="Riley R."/>
            <person name="Haridas S."/>
            <person name="Wolfe K.H."/>
            <person name="Lopes M.R."/>
            <person name="Hittinger C.T."/>
            <person name="Goker M."/>
            <person name="Salamov A."/>
            <person name="Wisecaver J."/>
            <person name="Long T.M."/>
            <person name="Aerts A.L."/>
            <person name="Barry K."/>
            <person name="Choi C."/>
            <person name="Clum A."/>
            <person name="Coughlan A.Y."/>
            <person name="Deshpande S."/>
            <person name="Douglass A.P."/>
            <person name="Hanson S.J."/>
            <person name="Klenk H.-P."/>
            <person name="Labutti K."/>
            <person name="Lapidus A."/>
            <person name="Lindquist E."/>
            <person name="Lipzen A."/>
            <person name="Meier-Kolthoff J.P."/>
            <person name="Ohm R.A."/>
            <person name="Otillar R.P."/>
            <person name="Pangilinan J."/>
            <person name="Peng Y."/>
            <person name="Rokas A."/>
            <person name="Rosa C.A."/>
            <person name="Scheuner C."/>
            <person name="Sibirny A.A."/>
            <person name="Slot J.C."/>
            <person name="Stielow J.B."/>
            <person name="Sun H."/>
            <person name="Kurtzman C.P."/>
            <person name="Blackwell M."/>
            <person name="Grigoriev I.V."/>
            <person name="Jeffries T.W."/>
        </authorList>
    </citation>
    <scope>NUCLEOTIDE SEQUENCE [LARGE SCALE GENOMIC DNA]</scope>
    <source>
        <strain evidence="6">NRRL Y-1933</strain>
    </source>
</reference>
<evidence type="ECO:0000313" key="5">
    <source>
        <dbReference type="EMBL" id="ODV66896.1"/>
    </source>
</evidence>
<dbReference type="GO" id="GO:1990904">
    <property type="term" value="C:ribonucleoprotein complex"/>
    <property type="evidence" value="ECO:0007669"/>
    <property type="project" value="UniProtKB-KW"/>
</dbReference>
<dbReference type="GO" id="GO:0006412">
    <property type="term" value="P:translation"/>
    <property type="evidence" value="ECO:0007669"/>
    <property type="project" value="InterPro"/>
</dbReference>
<dbReference type="Pfam" id="PF01281">
    <property type="entry name" value="Ribosomal_L9_N"/>
    <property type="match status" value="1"/>
</dbReference>
<dbReference type="EMBL" id="KV454541">
    <property type="protein sequence ID" value="ODV66896.1"/>
    <property type="molecule type" value="Genomic_DNA"/>
</dbReference>
<proteinExistence type="inferred from homology"/>
<evidence type="ECO:0000313" key="6">
    <source>
        <dbReference type="Proteomes" id="UP000095085"/>
    </source>
</evidence>
<dbReference type="AlphaFoldDB" id="A0A1E4RI44"/>
<dbReference type="GO" id="GO:0003735">
    <property type="term" value="F:structural constituent of ribosome"/>
    <property type="evidence" value="ECO:0007669"/>
    <property type="project" value="InterPro"/>
</dbReference>
<evidence type="ECO:0000256" key="3">
    <source>
        <dbReference type="ARBA" id="ARBA00023274"/>
    </source>
</evidence>
<sequence length="241" mass="26742">MFGSTFRRDMCVSRTFVRSASKKVKHRIPSKIPVQLLKDHPVYGTKGEIISVSPSFMRNYLHHGDKACYVTETQGPRIPVVEKTKTATPKTIKSQVKAAIQNKEAPTNDRADSMSLSDLSALFNNMRSSRSLKNNTESSISINTDAVPESTYSSSDLKESIPKVHTFTLEKDAPVPITREYLTTAIYEMAGLKIPVSDIKLTQKSGDKDVISVIDQEGSYNLIINVPAEKTKFTSTLVVKK</sequence>
<gene>
    <name evidence="5" type="ORF">HYPBUDRAFT_152907</name>
</gene>
<keyword evidence="2" id="KW-0689">Ribosomal protein</keyword>
<dbReference type="Proteomes" id="UP000095085">
    <property type="component" value="Unassembled WGS sequence"/>
</dbReference>
<dbReference type="InterPro" id="IPR036935">
    <property type="entry name" value="Ribosomal_bL9_N_sf"/>
</dbReference>
<evidence type="ECO:0000256" key="1">
    <source>
        <dbReference type="ARBA" id="ARBA00010605"/>
    </source>
</evidence>
<dbReference type="STRING" id="984485.A0A1E4RI44"/>
<dbReference type="PANTHER" id="PTHR21368">
    <property type="entry name" value="50S RIBOSOMAL PROTEIN L9"/>
    <property type="match status" value="1"/>
</dbReference>
<dbReference type="GeneID" id="30995810"/>
<accession>A0A1E4RI44</accession>
<keyword evidence="3" id="KW-0687">Ribonucleoprotein</keyword>
<dbReference type="SUPFAM" id="SSF55658">
    <property type="entry name" value="L9 N-domain-like"/>
    <property type="match status" value="1"/>
</dbReference>
<dbReference type="OrthoDB" id="5555409at2759"/>
<dbReference type="RefSeq" id="XP_020075963.1">
    <property type="nucleotide sequence ID" value="XM_020221261.1"/>
</dbReference>
<dbReference type="InterPro" id="IPR020070">
    <property type="entry name" value="Ribosomal_bL9_N"/>
</dbReference>
<protein>
    <recommendedName>
        <fullName evidence="4">Ribosomal protein L9 domain-containing protein</fullName>
    </recommendedName>
</protein>
<dbReference type="GO" id="GO:0005840">
    <property type="term" value="C:ribosome"/>
    <property type="evidence" value="ECO:0007669"/>
    <property type="project" value="UniProtKB-KW"/>
</dbReference>